<dbReference type="InterPro" id="IPR050131">
    <property type="entry name" value="Peptidase_S8_subtilisin-like"/>
</dbReference>
<dbReference type="InterPro" id="IPR023828">
    <property type="entry name" value="Peptidase_S8_Ser-AS"/>
</dbReference>
<organism evidence="8 9">
    <name type="scientific">Maritimibacter dapengensis</name>
    <dbReference type="NCBI Taxonomy" id="2836868"/>
    <lineage>
        <taxon>Bacteria</taxon>
        <taxon>Pseudomonadati</taxon>
        <taxon>Pseudomonadota</taxon>
        <taxon>Alphaproteobacteria</taxon>
        <taxon>Rhodobacterales</taxon>
        <taxon>Roseobacteraceae</taxon>
        <taxon>Maritimibacter</taxon>
    </lineage>
</organism>
<evidence type="ECO:0000313" key="9">
    <source>
        <dbReference type="Proteomes" id="UP000756530"/>
    </source>
</evidence>
<comment type="similarity">
    <text evidence="4">Belongs to the peptidase S8 family.</text>
</comment>
<dbReference type="PANTHER" id="PTHR43806:SF11">
    <property type="entry name" value="CEREVISIN-RELATED"/>
    <property type="match status" value="1"/>
</dbReference>
<evidence type="ECO:0000259" key="7">
    <source>
        <dbReference type="Pfam" id="PF00082"/>
    </source>
</evidence>
<proteinExistence type="inferred from homology"/>
<sequence>MKYSTFRQPIVMSAALAMAITGAATAQDAAEFPAVDLPPVPETAQTVPGRIIVKLRETGLDQFGRLSTDQVVPLGLEAAPEITSGGELIYRVNVATLLNAQNAQELGETVQGIASEIAALPDVEYAQPDWELYPFLTPGDAHYPLQWHYHDFGTGPDQSPGGIGLPAAWDVTTGDGSVTVSVIDTGILDNHADVVSSGNIRSGYDMISDPSRAADGDGRDADPFDAGDAVAAGECGPGSPARGNSWHGSHVAGTVGVGASDNSDGIAGVAWNVGVQSIRVLGKCGGSTSDINDAIRWAAGLPVPGVPANPTPADVINMSLGAPVPCSASPSTQAAINDAVSAGTTVVVAAGNDTMSASNAFPASCANVITVAASDARGHLARYSNFGPAVEIMAPGGDVQRDDNGDGQPDGVLSLVSGGYAWYNGTSMAAPHVAGAAALMLANDPSLTTAEILAELQATATPRTTTECSEACGAGLLNLVLEETDPPEPPDPRETAYRYDAKFICGQRETILEGGKVGYDTIVNVMNPSQKDIMIEKRLSLAVPPGRQRPGDTRRIAEDELPAGHALAADCEDVGDRLGNPVASGAFVDGFLTVLSPVPLEVRAVYRTDAADENGGMISTMDVEDVERTESPKKER</sequence>
<dbReference type="PROSITE" id="PS00138">
    <property type="entry name" value="SUBTILASE_SER"/>
    <property type="match status" value="1"/>
</dbReference>
<dbReference type="Proteomes" id="UP000756530">
    <property type="component" value="Unassembled WGS sequence"/>
</dbReference>
<keyword evidence="9" id="KW-1185">Reference proteome</keyword>
<evidence type="ECO:0000256" key="6">
    <source>
        <dbReference type="SAM" id="SignalP"/>
    </source>
</evidence>
<protein>
    <submittedName>
        <fullName evidence="8">S8 family peptidase</fullName>
    </submittedName>
</protein>
<evidence type="ECO:0000256" key="5">
    <source>
        <dbReference type="SAM" id="MobiDB-lite"/>
    </source>
</evidence>
<dbReference type="InterPro" id="IPR000209">
    <property type="entry name" value="Peptidase_S8/S53_dom"/>
</dbReference>
<dbReference type="PROSITE" id="PS00136">
    <property type="entry name" value="SUBTILASE_ASP"/>
    <property type="match status" value="1"/>
</dbReference>
<evidence type="ECO:0000256" key="2">
    <source>
        <dbReference type="ARBA" id="ARBA00022801"/>
    </source>
</evidence>
<dbReference type="CDD" id="cd07496">
    <property type="entry name" value="Peptidases_S8_13"/>
    <property type="match status" value="1"/>
</dbReference>
<evidence type="ECO:0000256" key="4">
    <source>
        <dbReference type="PROSITE-ProRule" id="PRU01240"/>
    </source>
</evidence>
<evidence type="ECO:0000256" key="1">
    <source>
        <dbReference type="ARBA" id="ARBA00022670"/>
    </source>
</evidence>
<feature type="region of interest" description="Disordered" evidence="5">
    <location>
        <begin position="615"/>
        <end position="636"/>
    </location>
</feature>
<dbReference type="RefSeq" id="WP_218390492.1">
    <property type="nucleotide sequence ID" value="NZ_JAHUZE010000001.1"/>
</dbReference>
<reference evidence="8 9" key="1">
    <citation type="submission" date="2021-05" db="EMBL/GenBank/DDBJ databases">
        <title>Culturable bacteria isolated from Daya Bay.</title>
        <authorList>
            <person name="Zheng W."/>
            <person name="Yu S."/>
            <person name="Huang Y."/>
        </authorList>
    </citation>
    <scope>NUCLEOTIDE SEQUENCE [LARGE SCALE GENOMIC DNA]</scope>
    <source>
        <strain evidence="8 9">DP4N28-5</strain>
    </source>
</reference>
<evidence type="ECO:0000313" key="8">
    <source>
        <dbReference type="EMBL" id="MBV7377615.1"/>
    </source>
</evidence>
<gene>
    <name evidence="8" type="ORF">KJP28_01675</name>
</gene>
<evidence type="ECO:0000256" key="3">
    <source>
        <dbReference type="ARBA" id="ARBA00022825"/>
    </source>
</evidence>
<dbReference type="InterPro" id="IPR034176">
    <property type="entry name" value="Peptidases_S8_13"/>
</dbReference>
<keyword evidence="1 4" id="KW-0645">Protease</keyword>
<dbReference type="InterPro" id="IPR023827">
    <property type="entry name" value="Peptidase_S8_Asp-AS"/>
</dbReference>
<keyword evidence="6" id="KW-0732">Signal</keyword>
<comment type="caution">
    <text evidence="8">The sequence shown here is derived from an EMBL/GenBank/DDBJ whole genome shotgun (WGS) entry which is preliminary data.</text>
</comment>
<feature type="active site" description="Charge relay system" evidence="4">
    <location>
        <position position="427"/>
    </location>
</feature>
<dbReference type="PROSITE" id="PS51892">
    <property type="entry name" value="SUBTILASE"/>
    <property type="match status" value="1"/>
</dbReference>
<feature type="compositionally biased region" description="Basic and acidic residues" evidence="5">
    <location>
        <begin position="626"/>
        <end position="636"/>
    </location>
</feature>
<dbReference type="EMBL" id="JAHUZE010000001">
    <property type="protein sequence ID" value="MBV7377615.1"/>
    <property type="molecule type" value="Genomic_DNA"/>
</dbReference>
<feature type="signal peptide" evidence="6">
    <location>
        <begin position="1"/>
        <end position="26"/>
    </location>
</feature>
<feature type="active site" description="Charge relay system" evidence="4">
    <location>
        <position position="247"/>
    </location>
</feature>
<name>A0ABS6SXH3_9RHOB</name>
<keyword evidence="3 4" id="KW-0720">Serine protease</keyword>
<accession>A0ABS6SXH3</accession>
<keyword evidence="2 4" id="KW-0378">Hydrolase</keyword>
<feature type="active site" description="Charge relay system" evidence="4">
    <location>
        <position position="184"/>
    </location>
</feature>
<feature type="chain" id="PRO_5045212982" evidence="6">
    <location>
        <begin position="27"/>
        <end position="636"/>
    </location>
</feature>
<feature type="domain" description="Peptidase S8/S53" evidence="7">
    <location>
        <begin position="177"/>
        <end position="475"/>
    </location>
</feature>
<dbReference type="Pfam" id="PF00082">
    <property type="entry name" value="Peptidase_S8"/>
    <property type="match status" value="1"/>
</dbReference>
<dbReference type="PANTHER" id="PTHR43806">
    <property type="entry name" value="PEPTIDASE S8"/>
    <property type="match status" value="1"/>
</dbReference>